<dbReference type="InterPro" id="IPR000276">
    <property type="entry name" value="GPCR_Rhodpsn"/>
</dbReference>
<evidence type="ECO:0000259" key="12">
    <source>
        <dbReference type="PROSITE" id="PS50262"/>
    </source>
</evidence>
<name>A0A9J6C6V9_POLVA</name>
<evidence type="ECO:0000256" key="2">
    <source>
        <dbReference type="ARBA" id="ARBA00010663"/>
    </source>
</evidence>
<comment type="similarity">
    <text evidence="2">Belongs to the G-protein coupled receptor 1 family.</text>
</comment>
<comment type="caution">
    <text evidence="13">The sequence shown here is derived from an EMBL/GenBank/DDBJ whole genome shotgun (WGS) entry which is preliminary data.</text>
</comment>
<dbReference type="Pfam" id="PF00001">
    <property type="entry name" value="7tm_1"/>
    <property type="match status" value="1"/>
</dbReference>
<evidence type="ECO:0000256" key="11">
    <source>
        <dbReference type="SAM" id="Phobius"/>
    </source>
</evidence>
<evidence type="ECO:0000256" key="7">
    <source>
        <dbReference type="ARBA" id="ARBA00023170"/>
    </source>
</evidence>
<dbReference type="GO" id="GO:0016020">
    <property type="term" value="C:membrane"/>
    <property type="evidence" value="ECO:0007669"/>
    <property type="project" value="UniProtKB-SubCell"/>
</dbReference>
<keyword evidence="9" id="KW-0807">Transducer</keyword>
<evidence type="ECO:0000256" key="3">
    <source>
        <dbReference type="ARBA" id="ARBA00022692"/>
    </source>
</evidence>
<keyword evidence="14" id="KW-1185">Reference proteome</keyword>
<comment type="subcellular location">
    <subcellularLocation>
        <location evidence="1">Membrane</location>
        <topology evidence="1">Multi-pass membrane protein</topology>
    </subcellularLocation>
</comment>
<evidence type="ECO:0000313" key="14">
    <source>
        <dbReference type="Proteomes" id="UP001107558"/>
    </source>
</evidence>
<dbReference type="EMBL" id="JADBJN010000002">
    <property type="protein sequence ID" value="KAG5677778.1"/>
    <property type="molecule type" value="Genomic_DNA"/>
</dbReference>
<evidence type="ECO:0000256" key="9">
    <source>
        <dbReference type="ARBA" id="ARBA00023224"/>
    </source>
</evidence>
<dbReference type="SUPFAM" id="SSF81321">
    <property type="entry name" value="Family A G protein-coupled receptor-like"/>
    <property type="match status" value="1"/>
</dbReference>
<feature type="transmembrane region" description="Helical" evidence="11">
    <location>
        <begin position="166"/>
        <end position="187"/>
    </location>
</feature>
<dbReference type="GO" id="GO:0007601">
    <property type="term" value="P:visual perception"/>
    <property type="evidence" value="ECO:0007669"/>
    <property type="project" value="UniProtKB-KW"/>
</dbReference>
<evidence type="ECO:0000256" key="1">
    <source>
        <dbReference type="ARBA" id="ARBA00004141"/>
    </source>
</evidence>
<feature type="transmembrane region" description="Helical" evidence="11">
    <location>
        <begin position="303"/>
        <end position="323"/>
    </location>
</feature>
<dbReference type="Gene3D" id="1.20.1070.10">
    <property type="entry name" value="Rhodopsin 7-helix transmembrane proteins"/>
    <property type="match status" value="1"/>
</dbReference>
<accession>A0A9J6C6V9</accession>
<dbReference type="PANTHER" id="PTHR24240">
    <property type="entry name" value="OPSIN"/>
    <property type="match status" value="1"/>
</dbReference>
<feature type="transmembrane region" description="Helical" evidence="11">
    <location>
        <begin position="250"/>
        <end position="275"/>
    </location>
</feature>
<sequence length="426" mass="48083">MENITTTLLEALNSTVIAAATTMSTTTTSTTSNIMEWPLDVITNNSHDRDTMSLIITPLALASKHSKHHHNIHPEIVTPVTLSSEWSRLSRLIFLTILSVIGSIGNIFMISSVMIEDHLKKAGNSLIVNIGLTDLVVTIVVIPISIVSLLAMNKDDDVAPLSVCKFQWFLAACAFLVSVLTLAVTSIENYMRLCTTQDGTQQWFSRSNVTAIILLIWFIGCVASGLQYVYDVSFDYCKRKDDNNSNLLPFETGVLVTLILLPLLITFLVHIRIIIDAKKFMSQPSFKPNATYKSDFSLVRSNFYSFLTFVLFWLPFGIAFAISVTTSPKNISDKVFYFTSWIGMTKSCFHNIIYCITNRHFRNAYVNLFNYCCCKTTVSTTRRRNNDVTRSDVRVHIIPGYNMYSYTSPQRATHGHSWAKRECHEL</sequence>
<keyword evidence="7" id="KW-0675">Receptor</keyword>
<feature type="transmembrane region" description="Helical" evidence="11">
    <location>
        <begin position="92"/>
        <end position="114"/>
    </location>
</feature>
<dbReference type="AlphaFoldDB" id="A0A9J6C6V9"/>
<gene>
    <name evidence="13" type="ORF">PVAND_007509</name>
</gene>
<keyword evidence="10" id="KW-0716">Sensory transduction</keyword>
<evidence type="ECO:0000256" key="5">
    <source>
        <dbReference type="ARBA" id="ARBA00023040"/>
    </source>
</evidence>
<evidence type="ECO:0000256" key="10">
    <source>
        <dbReference type="ARBA" id="ARBA00023305"/>
    </source>
</evidence>
<dbReference type="InterPro" id="IPR017452">
    <property type="entry name" value="GPCR_Rhodpsn_7TM"/>
</dbReference>
<keyword evidence="8" id="KW-0325">Glycoprotein</keyword>
<dbReference type="GO" id="GO:0004930">
    <property type="term" value="F:G protein-coupled receptor activity"/>
    <property type="evidence" value="ECO:0007669"/>
    <property type="project" value="UniProtKB-KW"/>
</dbReference>
<protein>
    <recommendedName>
        <fullName evidence="12">G-protein coupled receptors family 1 profile domain-containing protein</fullName>
    </recommendedName>
</protein>
<dbReference type="Proteomes" id="UP001107558">
    <property type="component" value="Chromosome 2"/>
</dbReference>
<dbReference type="PRINTS" id="PR00237">
    <property type="entry name" value="GPCRRHODOPSN"/>
</dbReference>
<evidence type="ECO:0000256" key="4">
    <source>
        <dbReference type="ARBA" id="ARBA00022989"/>
    </source>
</evidence>
<keyword evidence="6 11" id="KW-0472">Membrane</keyword>
<feature type="transmembrane region" description="Helical" evidence="11">
    <location>
        <begin position="335"/>
        <end position="356"/>
    </location>
</feature>
<reference evidence="13" key="1">
    <citation type="submission" date="2021-03" db="EMBL/GenBank/DDBJ databases">
        <title>Chromosome level genome of the anhydrobiotic midge Polypedilum vanderplanki.</title>
        <authorList>
            <person name="Yoshida Y."/>
            <person name="Kikawada T."/>
            <person name="Gusev O."/>
        </authorList>
    </citation>
    <scope>NUCLEOTIDE SEQUENCE</scope>
    <source>
        <strain evidence="13">NIAS01</strain>
        <tissue evidence="13">Whole body or cell culture</tissue>
    </source>
</reference>
<dbReference type="InterPro" id="IPR050125">
    <property type="entry name" value="GPCR_opsins"/>
</dbReference>
<keyword evidence="5" id="KW-0297">G-protein coupled receptor</keyword>
<organism evidence="13 14">
    <name type="scientific">Polypedilum vanderplanki</name>
    <name type="common">Sleeping chironomid midge</name>
    <dbReference type="NCBI Taxonomy" id="319348"/>
    <lineage>
        <taxon>Eukaryota</taxon>
        <taxon>Metazoa</taxon>
        <taxon>Ecdysozoa</taxon>
        <taxon>Arthropoda</taxon>
        <taxon>Hexapoda</taxon>
        <taxon>Insecta</taxon>
        <taxon>Pterygota</taxon>
        <taxon>Neoptera</taxon>
        <taxon>Endopterygota</taxon>
        <taxon>Diptera</taxon>
        <taxon>Nematocera</taxon>
        <taxon>Chironomoidea</taxon>
        <taxon>Chironomidae</taxon>
        <taxon>Chironominae</taxon>
        <taxon>Polypedilum</taxon>
        <taxon>Polypedilum</taxon>
    </lineage>
</organism>
<evidence type="ECO:0000256" key="8">
    <source>
        <dbReference type="ARBA" id="ARBA00023180"/>
    </source>
</evidence>
<evidence type="ECO:0000313" key="13">
    <source>
        <dbReference type="EMBL" id="KAG5677778.1"/>
    </source>
</evidence>
<keyword evidence="3 11" id="KW-0812">Transmembrane</keyword>
<dbReference type="CDD" id="cd00637">
    <property type="entry name" value="7tm_classA_rhodopsin-like"/>
    <property type="match status" value="1"/>
</dbReference>
<evidence type="ECO:0000256" key="6">
    <source>
        <dbReference type="ARBA" id="ARBA00023136"/>
    </source>
</evidence>
<keyword evidence="4 11" id="KW-1133">Transmembrane helix</keyword>
<feature type="transmembrane region" description="Helical" evidence="11">
    <location>
        <begin position="126"/>
        <end position="146"/>
    </location>
</feature>
<proteinExistence type="inferred from homology"/>
<feature type="transmembrane region" description="Helical" evidence="11">
    <location>
        <begin position="208"/>
        <end position="230"/>
    </location>
</feature>
<dbReference type="PROSITE" id="PS50262">
    <property type="entry name" value="G_PROTEIN_RECEP_F1_2"/>
    <property type="match status" value="1"/>
</dbReference>
<keyword evidence="10" id="KW-0844">Vision</keyword>
<feature type="domain" description="G-protein coupled receptors family 1 profile" evidence="12">
    <location>
        <begin position="105"/>
        <end position="354"/>
    </location>
</feature>
<dbReference type="OrthoDB" id="5984709at2759"/>